<dbReference type="Gene3D" id="1.10.1660.10">
    <property type="match status" value="1"/>
</dbReference>
<dbReference type="InterPro" id="IPR015358">
    <property type="entry name" value="Tscrpt_reg_MerR_DNA-bd"/>
</dbReference>
<evidence type="ECO:0000259" key="4">
    <source>
        <dbReference type="PROSITE" id="PS50937"/>
    </source>
</evidence>
<comment type="caution">
    <text evidence="5">The sequence shown here is derived from an EMBL/GenBank/DDBJ whole genome shotgun (WGS) entry which is preliminary data.</text>
</comment>
<dbReference type="SUPFAM" id="SSF46955">
    <property type="entry name" value="Putative DNA-binding domain"/>
    <property type="match status" value="1"/>
</dbReference>
<dbReference type="Proteomes" id="UP000295391">
    <property type="component" value="Unassembled WGS sequence"/>
</dbReference>
<keyword evidence="6" id="KW-1185">Reference proteome</keyword>
<reference evidence="5 6" key="1">
    <citation type="submission" date="2019-03" db="EMBL/GenBank/DDBJ databases">
        <title>Genomic Encyclopedia of Type Strains, Phase III (KMG-III): the genomes of soil and plant-associated and newly described type strains.</title>
        <authorList>
            <person name="Whitman W."/>
        </authorList>
    </citation>
    <scope>NUCLEOTIDE SEQUENCE [LARGE SCALE GENOMIC DNA]</scope>
    <source>
        <strain evidence="5 6">CGMCC 1.7002</strain>
    </source>
</reference>
<organism evidence="5 6">
    <name type="scientific">Maritalea mobilis</name>
    <dbReference type="NCBI Taxonomy" id="483324"/>
    <lineage>
        <taxon>Bacteria</taxon>
        <taxon>Pseudomonadati</taxon>
        <taxon>Pseudomonadota</taxon>
        <taxon>Alphaproteobacteria</taxon>
        <taxon>Hyphomicrobiales</taxon>
        <taxon>Devosiaceae</taxon>
        <taxon>Maritalea</taxon>
    </lineage>
</organism>
<dbReference type="Pfam" id="PF09278">
    <property type="entry name" value="MerR-DNA-bind"/>
    <property type="match status" value="1"/>
</dbReference>
<dbReference type="GO" id="GO:0003677">
    <property type="term" value="F:DNA binding"/>
    <property type="evidence" value="ECO:0007669"/>
    <property type="project" value="UniProtKB-KW"/>
</dbReference>
<dbReference type="GO" id="GO:0003700">
    <property type="term" value="F:DNA-binding transcription factor activity"/>
    <property type="evidence" value="ECO:0007669"/>
    <property type="project" value="InterPro"/>
</dbReference>
<proteinExistence type="predicted"/>
<dbReference type="PANTHER" id="PTHR30204:SF92">
    <property type="entry name" value="HTH-TYPE TRANSCRIPTIONAL REGULATOR ZNTR"/>
    <property type="match status" value="1"/>
</dbReference>
<evidence type="ECO:0000313" key="6">
    <source>
        <dbReference type="Proteomes" id="UP000295391"/>
    </source>
</evidence>
<keyword evidence="3" id="KW-0804">Transcription</keyword>
<dbReference type="InterPro" id="IPR009061">
    <property type="entry name" value="DNA-bd_dom_put_sf"/>
</dbReference>
<name>A0A4R6VGI1_9HYPH</name>
<dbReference type="InterPro" id="IPR047057">
    <property type="entry name" value="MerR_fam"/>
</dbReference>
<protein>
    <submittedName>
        <fullName evidence="5">MerR family mercuric resistance operon transcriptional regulator</fullName>
    </submittedName>
</protein>
<feature type="domain" description="HTH merR-type" evidence="4">
    <location>
        <begin position="5"/>
        <end position="74"/>
    </location>
</feature>
<keyword evidence="1" id="KW-0805">Transcription regulation</keyword>
<dbReference type="SMART" id="SM00422">
    <property type="entry name" value="HTH_MERR"/>
    <property type="match status" value="1"/>
</dbReference>
<dbReference type="PANTHER" id="PTHR30204">
    <property type="entry name" value="REDOX-CYCLING DRUG-SENSING TRANSCRIPTIONAL ACTIVATOR SOXR"/>
    <property type="match status" value="1"/>
</dbReference>
<sequence>MDRKGYSIGEVSRATSVNIETIRYYERIGLMPAADRTAGGNRQYSDEQQKQLSFIKRARNLGFSIEQIRSLLVMADENQMSCCQVKDMTASHLKDIQQKIAELKHLEDKLQVLHQKCQCNEGPSCPMIEDLFGEG</sequence>
<dbReference type="InterPro" id="IPR000551">
    <property type="entry name" value="MerR-type_HTH_dom"/>
</dbReference>
<evidence type="ECO:0000256" key="1">
    <source>
        <dbReference type="ARBA" id="ARBA00023015"/>
    </source>
</evidence>
<dbReference type="RefSeq" id="WP_133573879.1">
    <property type="nucleotide sequence ID" value="NZ_SNYR01000004.1"/>
</dbReference>
<evidence type="ECO:0000313" key="5">
    <source>
        <dbReference type="EMBL" id="TDQ60386.1"/>
    </source>
</evidence>
<gene>
    <name evidence="5" type="ORF">ATL17_3273</name>
</gene>
<evidence type="ECO:0000256" key="3">
    <source>
        <dbReference type="ARBA" id="ARBA00023163"/>
    </source>
</evidence>
<evidence type="ECO:0000256" key="2">
    <source>
        <dbReference type="ARBA" id="ARBA00023125"/>
    </source>
</evidence>
<dbReference type="AlphaFoldDB" id="A0A4R6VGI1"/>
<dbReference type="Pfam" id="PF00376">
    <property type="entry name" value="MerR"/>
    <property type="match status" value="1"/>
</dbReference>
<dbReference type="EMBL" id="SNYR01000004">
    <property type="protein sequence ID" value="TDQ60386.1"/>
    <property type="molecule type" value="Genomic_DNA"/>
</dbReference>
<dbReference type="CDD" id="cd04785">
    <property type="entry name" value="HTH_CadR-PbrR-like"/>
    <property type="match status" value="1"/>
</dbReference>
<dbReference type="PROSITE" id="PS50937">
    <property type="entry name" value="HTH_MERR_2"/>
    <property type="match status" value="1"/>
</dbReference>
<dbReference type="OrthoDB" id="9802944at2"/>
<accession>A0A4R6VGI1</accession>
<dbReference type="PROSITE" id="PS00552">
    <property type="entry name" value="HTH_MERR_1"/>
    <property type="match status" value="1"/>
</dbReference>
<dbReference type="PRINTS" id="PR00040">
    <property type="entry name" value="HTHMERR"/>
</dbReference>
<keyword evidence="2" id="KW-0238">DNA-binding</keyword>